<name>A0A1I0T644_9GAMM</name>
<dbReference type="Proteomes" id="UP000515591">
    <property type="component" value="Chromosome"/>
</dbReference>
<proteinExistence type="predicted"/>
<keyword evidence="1" id="KW-0966">Cell projection</keyword>
<keyword evidence="1" id="KW-0282">Flagellum</keyword>
<dbReference type="STRING" id="319939.SAMN05216263_10378"/>
<dbReference type="NCBIfam" id="TIGR03573">
    <property type="entry name" value="WbuX"/>
    <property type="match status" value="1"/>
</dbReference>
<sequence length="397" mass="46652">MEYCSRCVYPRASVNLMLDEHGVCSACQVAEQFAQLPPTFWDERRKRFERVLEETGAGKRNDNYDCIIPVSGGKDSYYQAHVIAAQYGLKPLLVTYHGNNYLPEGDYNRDRMRHVFDADHMVFGPSVEVLKRLNRLCFRKMGDMNWHAHCGIMTYPIQVAVKFDIPLIIWGETAWDISGMFDPDDYVEFSARVRHEHALRGFEWSDMLDDPEEPLREKDLLWARYPSDADILKTGVRGIYIGNFFPWDPNQHTRLVQERYGWKMADKPFERTYRQMSNLDDRYENGVHDLLKFIKFGYGRASDHASKDIRAGYLTREEGIEIVRRMDSVVSSDLQHWLDYVGMTEQAFWETADTFRSPRVWWIEDGQWWKDNIWGEPSAYGPVHLPEAQQQKYRRAG</sequence>
<reference evidence="1 2" key="1">
    <citation type="submission" date="2019-12" db="EMBL/GenBank/DDBJ databases">
        <title>complete genome sequences of Pseudomonas otitidis str. WP8-S17-CRE-03 isolated from wastewater treatment plant effluent.</title>
        <authorList>
            <person name="Sekizuka T."/>
            <person name="Itokawa K."/>
            <person name="Yatsu K."/>
            <person name="Inamine Y."/>
            <person name="Kuroda M."/>
        </authorList>
    </citation>
    <scope>NUCLEOTIDE SEQUENCE [LARGE SCALE GENOMIC DNA]</scope>
    <source>
        <strain evidence="1 2">WP8-S17-CRE-03</strain>
    </source>
</reference>
<keyword evidence="1" id="KW-0969">Cilium</keyword>
<dbReference type="EMBL" id="AP022213">
    <property type="protein sequence ID" value="BBT15904.1"/>
    <property type="molecule type" value="Genomic_DNA"/>
</dbReference>
<protein>
    <submittedName>
        <fullName evidence="1">Flagellin modification protein, PseA</fullName>
    </submittedName>
</protein>
<evidence type="ECO:0000313" key="1">
    <source>
        <dbReference type="EMBL" id="BBT15904.1"/>
    </source>
</evidence>
<accession>A0A1I0T644</accession>
<dbReference type="AlphaFoldDB" id="A0A1I0T644"/>
<evidence type="ECO:0000313" key="2">
    <source>
        <dbReference type="Proteomes" id="UP000515591"/>
    </source>
</evidence>
<organism evidence="1 2">
    <name type="scientific">Metapseudomonas otitidis</name>
    <dbReference type="NCBI Taxonomy" id="319939"/>
    <lineage>
        <taxon>Bacteria</taxon>
        <taxon>Pseudomonadati</taxon>
        <taxon>Pseudomonadota</taxon>
        <taxon>Gammaproteobacteria</taxon>
        <taxon>Pseudomonadales</taxon>
        <taxon>Pseudomonadaceae</taxon>
        <taxon>Metapseudomonas</taxon>
    </lineage>
</organism>
<dbReference type="InterPro" id="IPR020022">
    <property type="entry name" value="N-acetyl_sugar_amidoTrfase"/>
</dbReference>
<dbReference type="SUPFAM" id="SSF52402">
    <property type="entry name" value="Adenine nucleotide alpha hydrolases-like"/>
    <property type="match status" value="1"/>
</dbReference>
<dbReference type="RefSeq" id="WP_044408191.1">
    <property type="nucleotide sequence ID" value="NZ_AP022213.1"/>
</dbReference>
<gene>
    <name evidence="1" type="primary">pseA</name>
    <name evidence="1" type="ORF">WP8S17C03_19530</name>
</gene>